<gene>
    <name evidence="2" type="ORF">ESN35_04250</name>
</gene>
<reference evidence="2 3" key="1">
    <citation type="submission" date="2019-01" db="EMBL/GenBank/DDBJ databases">
        <title>Complete genome sequence of Bifidobacterium gallinarum CACC 514.</title>
        <authorList>
            <person name="Jung M."/>
        </authorList>
    </citation>
    <scope>NUCLEOTIDE SEQUENCE [LARGE SCALE GENOMIC DNA]</scope>
    <source>
        <strain evidence="2 3">CACC 514</strain>
    </source>
</reference>
<dbReference type="KEGG" id="bgx:ESN35_04250"/>
<evidence type="ECO:0000256" key="1">
    <source>
        <dbReference type="SAM" id="Phobius"/>
    </source>
</evidence>
<dbReference type="InterPro" id="IPR010540">
    <property type="entry name" value="CmpB_TMEM229"/>
</dbReference>
<name>A0A4P6DRX2_9BIFI</name>
<keyword evidence="1" id="KW-0472">Membrane</keyword>
<feature type="transmembrane region" description="Helical" evidence="1">
    <location>
        <begin position="46"/>
        <end position="70"/>
    </location>
</feature>
<evidence type="ECO:0000313" key="3">
    <source>
        <dbReference type="Proteomes" id="UP000293589"/>
    </source>
</evidence>
<dbReference type="Pfam" id="PF06541">
    <property type="entry name" value="ABC_trans_CmpB"/>
    <property type="match status" value="1"/>
</dbReference>
<feature type="transmembrane region" description="Helical" evidence="1">
    <location>
        <begin position="108"/>
        <end position="133"/>
    </location>
</feature>
<accession>A0A4P6DRX2</accession>
<feature type="transmembrane region" description="Helical" evidence="1">
    <location>
        <begin position="153"/>
        <end position="177"/>
    </location>
</feature>
<dbReference type="AlphaFoldDB" id="A0A4P6DRX2"/>
<dbReference type="EMBL" id="CP035464">
    <property type="protein sequence ID" value="QAY32721.1"/>
    <property type="molecule type" value="Genomic_DNA"/>
</dbReference>
<keyword evidence="1" id="KW-1133">Transmembrane helix</keyword>
<sequence length="246" mass="27942">MEGRRYGGEEGMMTVMGSRPLAGIGRRARDTGRWLVRMDGMPLYDWFDLVYIYAIAGTCGTVWEIALTLVTKGVYEDRSGSILTPFNYVYGLGALAVFLTLRSIRRPLMLYLAGCLLGGGCEFSMSLIQEYLLGSRSWDYSHRLLNIAGRTTVPYMMVWGAMCFLLVRFVFPIMIRLAHRLSDATRKRLAMALLALVLIDAAVTLPAILRYAQRADGIFFGNWYLRFIDAHFGDTFMRLHFPNMRV</sequence>
<feature type="transmembrane region" description="Helical" evidence="1">
    <location>
        <begin position="189"/>
        <end position="209"/>
    </location>
</feature>
<organism evidence="2 3">
    <name type="scientific">Bifidobacterium pullorum subsp. gallinarum</name>
    <dbReference type="NCBI Taxonomy" id="78344"/>
    <lineage>
        <taxon>Bacteria</taxon>
        <taxon>Bacillati</taxon>
        <taxon>Actinomycetota</taxon>
        <taxon>Actinomycetes</taxon>
        <taxon>Bifidobacteriales</taxon>
        <taxon>Bifidobacteriaceae</taxon>
        <taxon>Bifidobacterium</taxon>
    </lineage>
</organism>
<proteinExistence type="predicted"/>
<feature type="transmembrane region" description="Helical" evidence="1">
    <location>
        <begin position="82"/>
        <end position="101"/>
    </location>
</feature>
<keyword evidence="1" id="KW-0812">Transmembrane</keyword>
<protein>
    <recommendedName>
        <fullName evidence="4">ABC transporter permease</fullName>
    </recommendedName>
</protein>
<evidence type="ECO:0000313" key="2">
    <source>
        <dbReference type="EMBL" id="QAY32721.1"/>
    </source>
</evidence>
<dbReference type="Proteomes" id="UP000293589">
    <property type="component" value="Chromosome"/>
</dbReference>
<evidence type="ECO:0008006" key="4">
    <source>
        <dbReference type="Google" id="ProtNLM"/>
    </source>
</evidence>